<dbReference type="Gene3D" id="3.30.420.40">
    <property type="match status" value="2"/>
</dbReference>
<dbReference type="EMBL" id="CP000617">
    <property type="protein sequence ID" value="ABO59738.1"/>
    <property type="molecule type" value="Genomic_DNA"/>
</dbReference>
<name>A4JTY5_BURVG</name>
<organism evidence="3 4">
    <name type="scientific">Burkholderia vietnamiensis (strain G4 / LMG 22486)</name>
    <name type="common">Burkholderia cepacia (strain R1808)</name>
    <dbReference type="NCBI Taxonomy" id="269482"/>
    <lineage>
        <taxon>Bacteria</taxon>
        <taxon>Pseudomonadati</taxon>
        <taxon>Pseudomonadota</taxon>
        <taxon>Betaproteobacteria</taxon>
        <taxon>Burkholderiales</taxon>
        <taxon>Burkholderiaceae</taxon>
        <taxon>Burkholderia</taxon>
        <taxon>Burkholderia cepacia complex</taxon>
    </lineage>
</organism>
<protein>
    <submittedName>
        <fullName evidence="3">Plasmid segregation actin-type ATPase ParM</fullName>
    </submittedName>
</protein>
<sequence>MQNQTIIGLDVGRSAVKATAFASGMFYPLTFPSIVSPAIDLTDESTARKAEAETIVVAGRRYFTGDTARLQGSAGTTVGLSHNWTSTPEYLALVGSTMKRFAAKGVPGLTDPLLVIGTPASLYGSQQEQLKAETLKIVQAEIRVLPQPMGAYCDFYLDKSGVPVKTHMQDDAGRKKSWAVIEVGHFTTDFLLMLEGQYIERGASSCEGLNFAAEHLLRILNAKDIHSNLIECELAIRTKTILQYGRDVDIAEEVAEAVSHVAQKIISKADSLLSTDVRKLHGVLLAGGGAPLLYDELSKKWPHCMLLDNPRMAVANGFCRYGMGIALRRAMRSQQESVNV</sequence>
<dbReference type="InterPro" id="IPR040607">
    <property type="entry name" value="ALP_N"/>
</dbReference>
<evidence type="ECO:0000259" key="2">
    <source>
        <dbReference type="Pfam" id="PF21522"/>
    </source>
</evidence>
<dbReference type="SUPFAM" id="SSF53067">
    <property type="entry name" value="Actin-like ATPase domain"/>
    <property type="match status" value="2"/>
</dbReference>
<dbReference type="Pfam" id="PF17989">
    <property type="entry name" value="ALP_N"/>
    <property type="match status" value="1"/>
</dbReference>
<gene>
    <name evidence="3" type="ordered locus">Bcep1808_6851</name>
</gene>
<geneLocation type="plasmid" evidence="3 4">
    <name>pBVIE01</name>
</geneLocation>
<keyword evidence="3" id="KW-0614">Plasmid</keyword>
<dbReference type="HOGENOM" id="CLU_071027_0_0_4"/>
<accession>A4JTY5</accession>
<dbReference type="InterPro" id="IPR049067">
    <property type="entry name" value="MreB-like_C"/>
</dbReference>
<dbReference type="KEGG" id="bvi:Bcep1808_6851"/>
<dbReference type="Proteomes" id="UP000002287">
    <property type="component" value="Plasmid pBVIE01"/>
</dbReference>
<evidence type="ECO:0000313" key="3">
    <source>
        <dbReference type="EMBL" id="ABO59738.1"/>
    </source>
</evidence>
<reference evidence="3 4" key="1">
    <citation type="submission" date="2007-03" db="EMBL/GenBank/DDBJ databases">
        <title>Complete sequence of plasmid pBVIE01 of Burkholderia vietnamiensis G4.</title>
        <authorList>
            <consortium name="US DOE Joint Genome Institute"/>
            <person name="Copeland A."/>
            <person name="Lucas S."/>
            <person name="Lapidus A."/>
            <person name="Barry K."/>
            <person name="Detter J.C."/>
            <person name="Glavina del Rio T."/>
            <person name="Hammon N."/>
            <person name="Israni S."/>
            <person name="Dalin E."/>
            <person name="Tice H."/>
            <person name="Pitluck S."/>
            <person name="Chain P."/>
            <person name="Malfatti S."/>
            <person name="Shin M."/>
            <person name="Vergez L."/>
            <person name="Schmutz J."/>
            <person name="Larimer F."/>
            <person name="Land M."/>
            <person name="Hauser L."/>
            <person name="Kyrpides N."/>
            <person name="Tiedje J."/>
            <person name="Richardson P."/>
        </authorList>
    </citation>
    <scope>NUCLEOTIDE SEQUENCE [LARGE SCALE GENOMIC DNA]</scope>
    <source>
        <strain evidence="4">G4 / LMG 22486</strain>
        <plasmid evidence="3 4">pBVIE01</plasmid>
    </source>
</reference>
<feature type="domain" description="Actin homologue MreB-like C-terminal" evidence="2">
    <location>
        <begin position="180"/>
        <end position="298"/>
    </location>
</feature>
<proteinExistence type="predicted"/>
<evidence type="ECO:0000259" key="1">
    <source>
        <dbReference type="Pfam" id="PF17989"/>
    </source>
</evidence>
<dbReference type="CDD" id="cd24025">
    <property type="entry name" value="ASKHA_NBD_ParM_pCBH-like"/>
    <property type="match status" value="1"/>
</dbReference>
<dbReference type="InterPro" id="IPR043129">
    <property type="entry name" value="ATPase_NBD"/>
</dbReference>
<dbReference type="Pfam" id="PF21522">
    <property type="entry name" value="MreB-like_C"/>
    <property type="match status" value="1"/>
</dbReference>
<feature type="domain" description="Actin-like protein N-terminal" evidence="1">
    <location>
        <begin position="8"/>
        <end position="132"/>
    </location>
</feature>
<evidence type="ECO:0000313" key="4">
    <source>
        <dbReference type="Proteomes" id="UP000002287"/>
    </source>
</evidence>
<dbReference type="AlphaFoldDB" id="A4JTY5"/>